<dbReference type="PRINTS" id="PR00463">
    <property type="entry name" value="EP450I"/>
</dbReference>
<dbReference type="PANTHER" id="PTHR46300:SF7">
    <property type="entry name" value="P450, PUTATIVE (EUROFUNG)-RELATED"/>
    <property type="match status" value="1"/>
</dbReference>
<feature type="transmembrane region" description="Helical" evidence="11">
    <location>
        <begin position="21"/>
        <end position="47"/>
    </location>
</feature>
<keyword evidence="11" id="KW-0472">Membrane</keyword>
<dbReference type="PROSITE" id="PS00086">
    <property type="entry name" value="CYTOCHROME_P450"/>
    <property type="match status" value="1"/>
</dbReference>
<reference evidence="12" key="1">
    <citation type="submission" date="2023-03" db="EMBL/GenBank/DDBJ databases">
        <title>Massive genome expansion in bonnet fungi (Mycena s.s.) driven by repeated elements and novel gene families across ecological guilds.</title>
        <authorList>
            <consortium name="Lawrence Berkeley National Laboratory"/>
            <person name="Harder C.B."/>
            <person name="Miyauchi S."/>
            <person name="Viragh M."/>
            <person name="Kuo A."/>
            <person name="Thoen E."/>
            <person name="Andreopoulos B."/>
            <person name="Lu D."/>
            <person name="Skrede I."/>
            <person name="Drula E."/>
            <person name="Henrissat B."/>
            <person name="Morin E."/>
            <person name="Kohler A."/>
            <person name="Barry K."/>
            <person name="LaButti K."/>
            <person name="Morin E."/>
            <person name="Salamov A."/>
            <person name="Lipzen A."/>
            <person name="Mereny Z."/>
            <person name="Hegedus B."/>
            <person name="Baldrian P."/>
            <person name="Stursova M."/>
            <person name="Weitz H."/>
            <person name="Taylor A."/>
            <person name="Grigoriev I.V."/>
            <person name="Nagy L.G."/>
            <person name="Martin F."/>
            <person name="Kauserud H."/>
        </authorList>
    </citation>
    <scope>NUCLEOTIDE SEQUENCE</scope>
    <source>
        <strain evidence="12">CBHHK173m</strain>
    </source>
</reference>
<dbReference type="InterPro" id="IPR036396">
    <property type="entry name" value="Cyt_P450_sf"/>
</dbReference>
<proteinExistence type="inferred from homology"/>
<dbReference type="Gene3D" id="1.10.630.10">
    <property type="entry name" value="Cytochrome P450"/>
    <property type="match status" value="1"/>
</dbReference>
<keyword evidence="8 10" id="KW-0503">Monooxygenase</keyword>
<keyword evidence="4 9" id="KW-0349">Heme</keyword>
<evidence type="ECO:0000256" key="5">
    <source>
        <dbReference type="ARBA" id="ARBA00022723"/>
    </source>
</evidence>
<dbReference type="GO" id="GO:0020037">
    <property type="term" value="F:heme binding"/>
    <property type="evidence" value="ECO:0007669"/>
    <property type="project" value="InterPro"/>
</dbReference>
<comment type="cofactor">
    <cofactor evidence="1 9">
        <name>heme</name>
        <dbReference type="ChEBI" id="CHEBI:30413"/>
    </cofactor>
</comment>
<dbReference type="GO" id="GO:0004497">
    <property type="term" value="F:monooxygenase activity"/>
    <property type="evidence" value="ECO:0007669"/>
    <property type="project" value="UniProtKB-KW"/>
</dbReference>
<accession>A0AAD6XKU9</accession>
<keyword evidence="7 9" id="KW-0408">Iron</keyword>
<feature type="binding site" description="axial binding residue" evidence="9">
    <location>
        <position position="492"/>
    </location>
    <ligand>
        <name>heme</name>
        <dbReference type="ChEBI" id="CHEBI:30413"/>
    </ligand>
    <ligandPart>
        <name>Fe</name>
        <dbReference type="ChEBI" id="CHEBI:18248"/>
    </ligandPart>
</feature>
<evidence type="ECO:0000256" key="2">
    <source>
        <dbReference type="ARBA" id="ARBA00005179"/>
    </source>
</evidence>
<name>A0AAD6XKU9_9AGAR</name>
<keyword evidence="13" id="KW-1185">Reference proteome</keyword>
<evidence type="ECO:0000256" key="8">
    <source>
        <dbReference type="ARBA" id="ARBA00023033"/>
    </source>
</evidence>
<dbReference type="CDD" id="cd11065">
    <property type="entry name" value="CYP64-like"/>
    <property type="match status" value="1"/>
</dbReference>
<evidence type="ECO:0000256" key="6">
    <source>
        <dbReference type="ARBA" id="ARBA00023002"/>
    </source>
</evidence>
<evidence type="ECO:0000256" key="4">
    <source>
        <dbReference type="ARBA" id="ARBA00022617"/>
    </source>
</evidence>
<dbReference type="SUPFAM" id="SSF48264">
    <property type="entry name" value="Cytochrome P450"/>
    <property type="match status" value="1"/>
</dbReference>
<evidence type="ECO:0000256" key="3">
    <source>
        <dbReference type="ARBA" id="ARBA00010617"/>
    </source>
</evidence>
<dbReference type="PRINTS" id="PR00385">
    <property type="entry name" value="P450"/>
</dbReference>
<dbReference type="EMBL" id="JARJCN010000074">
    <property type="protein sequence ID" value="KAJ7077258.1"/>
    <property type="molecule type" value="Genomic_DNA"/>
</dbReference>
<comment type="similarity">
    <text evidence="3 10">Belongs to the cytochrome P450 family.</text>
</comment>
<keyword evidence="6 10" id="KW-0560">Oxidoreductase</keyword>
<evidence type="ECO:0000256" key="9">
    <source>
        <dbReference type="PIRSR" id="PIRSR602401-1"/>
    </source>
</evidence>
<dbReference type="AlphaFoldDB" id="A0AAD6XKU9"/>
<sequence length="560" mass="62485">MLLPIVTVTSPKLHAPSRPTVFWPFRFTVGLCGYILLQRIMCLFYILPLPKSLIVMPHSPDILQVLGICSCLVLGFFLLAPRRKPSSRSFPPGPPGKFLVGNLQNLPRGGSEWVKHRDLARQYNDPVFFRVFGKPVISINSAAVANDLLEGKGLLYSDRPRLPSVKELAGYGWNLILKSYHEGWAAHRKVVAQRLHPSIVHSQYRPVMEQEVLLFLKRLQARPDNLFKSIKLTTGAIIVMITYGHQVTDEADPYIEMMEQARAAGEKTLGAALVDIVPFFQHIPTWFPGAAFKRHALSRRKNAQELRAIPYNNIKRDLADGTAAPSIVSALIEDVFSGAGELTELDIQDLGGTFYTTGADTTATAVINFVLAMMLYPDVQRKAQDELDAVVGRHRLPGFGDRENLSYIPCVLKELLRWRPVAPLAAPHYTTEDDEYNGWHIPAHTTVIPNIWAILHDEETYSDPESFIPERFIGAAKEADPAFVFGFGRRVCPGRFFADDSLFLLVASILHVFTISKPRDEAGTEFEPAVTWSSGLVSVPTLFPYTLSARQTVAPELGFM</sequence>
<dbReference type="GO" id="GO:0016705">
    <property type="term" value="F:oxidoreductase activity, acting on paired donors, with incorporation or reduction of molecular oxygen"/>
    <property type="evidence" value="ECO:0007669"/>
    <property type="project" value="InterPro"/>
</dbReference>
<protein>
    <submittedName>
        <fullName evidence="12">Cytochrome P450</fullName>
    </submittedName>
</protein>
<evidence type="ECO:0000313" key="12">
    <source>
        <dbReference type="EMBL" id="KAJ7077258.1"/>
    </source>
</evidence>
<comment type="caution">
    <text evidence="12">The sequence shown here is derived from an EMBL/GenBank/DDBJ whole genome shotgun (WGS) entry which is preliminary data.</text>
</comment>
<evidence type="ECO:0000256" key="10">
    <source>
        <dbReference type="RuleBase" id="RU000461"/>
    </source>
</evidence>
<evidence type="ECO:0000256" key="7">
    <source>
        <dbReference type="ARBA" id="ARBA00023004"/>
    </source>
</evidence>
<keyword evidence="11" id="KW-0812">Transmembrane</keyword>
<dbReference type="GO" id="GO:0005506">
    <property type="term" value="F:iron ion binding"/>
    <property type="evidence" value="ECO:0007669"/>
    <property type="project" value="InterPro"/>
</dbReference>
<dbReference type="InterPro" id="IPR050364">
    <property type="entry name" value="Cytochrome_P450_fung"/>
</dbReference>
<feature type="transmembrane region" description="Helical" evidence="11">
    <location>
        <begin position="62"/>
        <end position="80"/>
    </location>
</feature>
<dbReference type="PANTHER" id="PTHR46300">
    <property type="entry name" value="P450, PUTATIVE (EUROFUNG)-RELATED-RELATED"/>
    <property type="match status" value="1"/>
</dbReference>
<keyword evidence="11" id="KW-1133">Transmembrane helix</keyword>
<evidence type="ECO:0000256" key="11">
    <source>
        <dbReference type="SAM" id="Phobius"/>
    </source>
</evidence>
<dbReference type="InterPro" id="IPR002401">
    <property type="entry name" value="Cyt_P450_E_grp-I"/>
</dbReference>
<organism evidence="12 13">
    <name type="scientific">Mycena belliarum</name>
    <dbReference type="NCBI Taxonomy" id="1033014"/>
    <lineage>
        <taxon>Eukaryota</taxon>
        <taxon>Fungi</taxon>
        <taxon>Dikarya</taxon>
        <taxon>Basidiomycota</taxon>
        <taxon>Agaricomycotina</taxon>
        <taxon>Agaricomycetes</taxon>
        <taxon>Agaricomycetidae</taxon>
        <taxon>Agaricales</taxon>
        <taxon>Marasmiineae</taxon>
        <taxon>Mycenaceae</taxon>
        <taxon>Mycena</taxon>
    </lineage>
</organism>
<dbReference type="InterPro" id="IPR001128">
    <property type="entry name" value="Cyt_P450"/>
</dbReference>
<evidence type="ECO:0000313" key="13">
    <source>
        <dbReference type="Proteomes" id="UP001222325"/>
    </source>
</evidence>
<evidence type="ECO:0000256" key="1">
    <source>
        <dbReference type="ARBA" id="ARBA00001971"/>
    </source>
</evidence>
<comment type="pathway">
    <text evidence="2">Secondary metabolite biosynthesis.</text>
</comment>
<dbReference type="Proteomes" id="UP001222325">
    <property type="component" value="Unassembled WGS sequence"/>
</dbReference>
<gene>
    <name evidence="12" type="ORF">B0H15DRAFT_861944</name>
</gene>
<dbReference type="Pfam" id="PF00067">
    <property type="entry name" value="p450"/>
    <property type="match status" value="1"/>
</dbReference>
<keyword evidence="5 9" id="KW-0479">Metal-binding</keyword>
<dbReference type="InterPro" id="IPR017972">
    <property type="entry name" value="Cyt_P450_CS"/>
</dbReference>